<gene>
    <name evidence="9" type="ORF">GCM10010448_47500</name>
</gene>
<dbReference type="EMBL" id="BAAAUF010000046">
    <property type="protein sequence ID" value="GAA3058602.1"/>
    <property type="molecule type" value="Genomic_DNA"/>
</dbReference>
<protein>
    <recommendedName>
        <fullName evidence="11">Acyl-CoA dehydrogenase</fullName>
    </recommendedName>
</protein>
<dbReference type="SUPFAM" id="SSF56645">
    <property type="entry name" value="Acyl-CoA dehydrogenase NM domain-like"/>
    <property type="match status" value="1"/>
</dbReference>
<dbReference type="PANTHER" id="PTHR43884">
    <property type="entry name" value="ACYL-COA DEHYDROGENASE"/>
    <property type="match status" value="1"/>
</dbReference>
<evidence type="ECO:0000256" key="1">
    <source>
        <dbReference type="ARBA" id="ARBA00001974"/>
    </source>
</evidence>
<dbReference type="Gene3D" id="2.40.110.10">
    <property type="entry name" value="Butyryl-CoA Dehydrogenase, subunit A, domain 2"/>
    <property type="match status" value="1"/>
</dbReference>
<dbReference type="InterPro" id="IPR009075">
    <property type="entry name" value="AcylCo_DH/oxidase_C"/>
</dbReference>
<dbReference type="InterPro" id="IPR036250">
    <property type="entry name" value="AcylCo_DH-like_C"/>
</dbReference>
<keyword evidence="3 5" id="KW-0285">Flavoprotein</keyword>
<keyword evidence="4 5" id="KW-0274">FAD</keyword>
<keyword evidence="5" id="KW-0560">Oxidoreductase</keyword>
<evidence type="ECO:0000313" key="10">
    <source>
        <dbReference type="Proteomes" id="UP001501532"/>
    </source>
</evidence>
<feature type="domain" description="Acyl-CoA oxidase/dehydrogenase middle" evidence="7">
    <location>
        <begin position="147"/>
        <end position="241"/>
    </location>
</feature>
<dbReference type="Pfam" id="PF02770">
    <property type="entry name" value="Acyl-CoA_dh_M"/>
    <property type="match status" value="1"/>
</dbReference>
<evidence type="ECO:0000256" key="2">
    <source>
        <dbReference type="ARBA" id="ARBA00009347"/>
    </source>
</evidence>
<sequence>MTTAVPSFVDALYSGRLGPGLLRHPVQDETERAEGDAVVAALGAFLRARVDPDRVDLTGTLPQGLLDDLRASGYLKLSLGTEIGGLELSAYNTFRAIEHAAGHCMPAGQMLAIQAGVGAPALLPALPPGELREFVSKQLAGGAVSGFGLTEPAGQNNAWPGTTATRSADGSVYVLRGEKVFTGHGPVADLLPIAATEHTGDGRRLCICFVDTSAPGFEVTSRIEFTGSRGLPNGALRFDDVEVPAEHVVRSEPEDARFPDRMASALLIGQLYFTAAPALAIAKLCRLWSGEFVTRRRINGRALSGYDEIQRMIGETLAEVYAMESVIQWSLVGSGPEDRWFERLTAKNLAVRTCWRIVDRTVSLYGAEGIETLPSKLRRGAVPVPLERRLRDARGLRIAGNVDFQLDSQAARRLLSRHYTAPSDAATAFGDGVGAELEGEDGLSGPNRAHLSAIREQVLRFRRICHESARSHPRQDDLFEKEHTVILLGRIAAELFAMYAVLARAATRRSADEGEDGHQLADVYCTSARHRLAGFWRRLCAETEPDFAGISSRWLTEGLPLLRGEASPG</sequence>
<reference evidence="10" key="1">
    <citation type="journal article" date="2019" name="Int. J. Syst. Evol. Microbiol.">
        <title>The Global Catalogue of Microorganisms (GCM) 10K type strain sequencing project: providing services to taxonomists for standard genome sequencing and annotation.</title>
        <authorList>
            <consortium name="The Broad Institute Genomics Platform"/>
            <consortium name="The Broad Institute Genome Sequencing Center for Infectious Disease"/>
            <person name="Wu L."/>
            <person name="Ma J."/>
        </authorList>
    </citation>
    <scope>NUCLEOTIDE SEQUENCE [LARGE SCALE GENOMIC DNA]</scope>
    <source>
        <strain evidence="10">JCM 9091</strain>
    </source>
</reference>
<dbReference type="PANTHER" id="PTHR43884:SF12">
    <property type="entry name" value="ISOVALERYL-COA DEHYDROGENASE, MITOCHONDRIAL-RELATED"/>
    <property type="match status" value="1"/>
</dbReference>
<comment type="cofactor">
    <cofactor evidence="1 5">
        <name>FAD</name>
        <dbReference type="ChEBI" id="CHEBI:57692"/>
    </cofactor>
</comment>
<dbReference type="Pfam" id="PF00441">
    <property type="entry name" value="Acyl-CoA_dh_1"/>
    <property type="match status" value="1"/>
</dbReference>
<dbReference type="InterPro" id="IPR009100">
    <property type="entry name" value="AcylCoA_DH/oxidase_NM_dom_sf"/>
</dbReference>
<evidence type="ECO:0008006" key="11">
    <source>
        <dbReference type="Google" id="ProtNLM"/>
    </source>
</evidence>
<comment type="similarity">
    <text evidence="2 5">Belongs to the acyl-CoA dehydrogenase family.</text>
</comment>
<accession>A0ABP6LTP0</accession>
<dbReference type="Proteomes" id="UP001501532">
    <property type="component" value="Unassembled WGS sequence"/>
</dbReference>
<keyword evidence="10" id="KW-1185">Reference proteome</keyword>
<name>A0ABP6LTP0_9ACTN</name>
<evidence type="ECO:0000259" key="6">
    <source>
        <dbReference type="Pfam" id="PF00441"/>
    </source>
</evidence>
<comment type="caution">
    <text evidence="9">The sequence shown here is derived from an EMBL/GenBank/DDBJ whole genome shotgun (WGS) entry which is preliminary data.</text>
</comment>
<dbReference type="SUPFAM" id="SSF47203">
    <property type="entry name" value="Acyl-CoA dehydrogenase C-terminal domain-like"/>
    <property type="match status" value="1"/>
</dbReference>
<feature type="domain" description="Acyl-CoA dehydrogenase/oxidase C-terminal" evidence="6">
    <location>
        <begin position="275"/>
        <end position="400"/>
    </location>
</feature>
<evidence type="ECO:0000256" key="5">
    <source>
        <dbReference type="RuleBase" id="RU362125"/>
    </source>
</evidence>
<dbReference type="Gene3D" id="1.10.540.10">
    <property type="entry name" value="Acyl-CoA dehydrogenase/oxidase, N-terminal domain"/>
    <property type="match status" value="1"/>
</dbReference>
<organism evidence="9 10">
    <name type="scientific">Streptomyces glomeratus</name>
    <dbReference type="NCBI Taxonomy" id="284452"/>
    <lineage>
        <taxon>Bacteria</taxon>
        <taxon>Bacillati</taxon>
        <taxon>Actinomycetota</taxon>
        <taxon>Actinomycetes</taxon>
        <taxon>Kitasatosporales</taxon>
        <taxon>Streptomycetaceae</taxon>
        <taxon>Streptomyces</taxon>
    </lineage>
</organism>
<feature type="domain" description="Acyl-CoA dehydrogenase/oxidase N-terminal" evidence="8">
    <location>
        <begin position="36"/>
        <end position="123"/>
    </location>
</feature>
<dbReference type="CDD" id="cd00567">
    <property type="entry name" value="ACAD"/>
    <property type="match status" value="1"/>
</dbReference>
<evidence type="ECO:0000313" key="9">
    <source>
        <dbReference type="EMBL" id="GAA3058602.1"/>
    </source>
</evidence>
<evidence type="ECO:0000259" key="8">
    <source>
        <dbReference type="Pfam" id="PF02771"/>
    </source>
</evidence>
<dbReference type="InterPro" id="IPR037069">
    <property type="entry name" value="AcylCoA_DH/ox_N_sf"/>
</dbReference>
<dbReference type="InterPro" id="IPR006091">
    <property type="entry name" value="Acyl-CoA_Oxase/DH_mid-dom"/>
</dbReference>
<dbReference type="InterPro" id="IPR046373">
    <property type="entry name" value="Acyl-CoA_Oxase/DH_mid-dom_sf"/>
</dbReference>
<evidence type="ECO:0000256" key="4">
    <source>
        <dbReference type="ARBA" id="ARBA00022827"/>
    </source>
</evidence>
<dbReference type="RefSeq" id="WP_234519514.1">
    <property type="nucleotide sequence ID" value="NZ_BAAAUF010000046.1"/>
</dbReference>
<dbReference type="Pfam" id="PF02771">
    <property type="entry name" value="Acyl-CoA_dh_N"/>
    <property type="match status" value="1"/>
</dbReference>
<evidence type="ECO:0000259" key="7">
    <source>
        <dbReference type="Pfam" id="PF02770"/>
    </source>
</evidence>
<dbReference type="InterPro" id="IPR013786">
    <property type="entry name" value="AcylCoA_DH/ox_N"/>
</dbReference>
<dbReference type="Gene3D" id="1.20.140.10">
    <property type="entry name" value="Butyryl-CoA Dehydrogenase, subunit A, domain 3"/>
    <property type="match status" value="2"/>
</dbReference>
<evidence type="ECO:0000256" key="3">
    <source>
        <dbReference type="ARBA" id="ARBA00022630"/>
    </source>
</evidence>
<proteinExistence type="inferred from homology"/>